<dbReference type="SUPFAM" id="SSF52540">
    <property type="entry name" value="P-loop containing nucleoside triphosphate hydrolases"/>
    <property type="match status" value="1"/>
</dbReference>
<keyword evidence="1 6" id="KW-0547">Nucleotide-binding</keyword>
<evidence type="ECO:0000259" key="7">
    <source>
        <dbReference type="PROSITE" id="PS51198"/>
    </source>
</evidence>
<dbReference type="EMBL" id="FPIZ01000032">
    <property type="protein sequence ID" value="SFW87342.1"/>
    <property type="molecule type" value="Genomic_DNA"/>
</dbReference>
<dbReference type="PANTHER" id="PTHR11070:SF2">
    <property type="entry name" value="ATP-DEPENDENT DNA HELICASE SRS2"/>
    <property type="match status" value="1"/>
</dbReference>
<dbReference type="STRING" id="1004.SAMN05661012_06053"/>
<evidence type="ECO:0000256" key="1">
    <source>
        <dbReference type="ARBA" id="ARBA00022741"/>
    </source>
</evidence>
<keyword evidence="4 6" id="KW-0067">ATP-binding</keyword>
<dbReference type="GO" id="GO:0016787">
    <property type="term" value="F:hydrolase activity"/>
    <property type="evidence" value="ECO:0007669"/>
    <property type="project" value="UniProtKB-UniRule"/>
</dbReference>
<keyword evidence="2 6" id="KW-0378">Hydrolase</keyword>
<name>A0A1K1SSS8_9BACT</name>
<evidence type="ECO:0000313" key="10">
    <source>
        <dbReference type="Proteomes" id="UP000183788"/>
    </source>
</evidence>
<dbReference type="EMBL" id="CP140154">
    <property type="protein sequence ID" value="WQG88960.1"/>
    <property type="molecule type" value="Genomic_DNA"/>
</dbReference>
<reference evidence="9 11" key="2">
    <citation type="submission" date="2023-11" db="EMBL/GenBank/DDBJ databases">
        <title>MicrobeMod: A computational toolkit for identifying prokaryotic methylation and restriction-modification with nanopore sequencing.</title>
        <authorList>
            <person name="Crits-Christoph A."/>
            <person name="Kang S.C."/>
            <person name="Lee H."/>
            <person name="Ostrov N."/>
        </authorList>
    </citation>
    <scope>NUCLEOTIDE SEQUENCE [LARGE SCALE GENOMIC DNA]</scope>
    <source>
        <strain evidence="9 11">ATCC 23090</strain>
    </source>
</reference>
<organism evidence="8 10">
    <name type="scientific">Chitinophaga sancti</name>
    <dbReference type="NCBI Taxonomy" id="1004"/>
    <lineage>
        <taxon>Bacteria</taxon>
        <taxon>Pseudomonadati</taxon>
        <taxon>Bacteroidota</taxon>
        <taxon>Chitinophagia</taxon>
        <taxon>Chitinophagales</taxon>
        <taxon>Chitinophagaceae</taxon>
        <taxon>Chitinophaga</taxon>
    </lineage>
</organism>
<gene>
    <name evidence="8" type="ORF">SAMN05661012_06053</name>
    <name evidence="9" type="ORF">SR876_28940</name>
</gene>
<proteinExistence type="predicted"/>
<keyword evidence="11" id="KW-1185">Reference proteome</keyword>
<reference evidence="8 10" key="1">
    <citation type="submission" date="2016-11" db="EMBL/GenBank/DDBJ databases">
        <authorList>
            <person name="Jaros S."/>
            <person name="Januszkiewicz K."/>
            <person name="Wedrychowicz H."/>
        </authorList>
    </citation>
    <scope>NUCLEOTIDE SEQUENCE [LARGE SCALE GENOMIC DNA]</scope>
    <source>
        <strain evidence="8 10">DSM 784</strain>
    </source>
</reference>
<dbReference type="Proteomes" id="UP001326715">
    <property type="component" value="Chromosome"/>
</dbReference>
<dbReference type="InterPro" id="IPR000212">
    <property type="entry name" value="DNA_helicase_UvrD/REP"/>
</dbReference>
<evidence type="ECO:0000256" key="2">
    <source>
        <dbReference type="ARBA" id="ARBA00022801"/>
    </source>
</evidence>
<dbReference type="GO" id="GO:0003677">
    <property type="term" value="F:DNA binding"/>
    <property type="evidence" value="ECO:0007669"/>
    <property type="project" value="InterPro"/>
</dbReference>
<dbReference type="Gene3D" id="3.40.50.300">
    <property type="entry name" value="P-loop containing nucleotide triphosphate hydrolases"/>
    <property type="match status" value="2"/>
</dbReference>
<dbReference type="GO" id="GO:0005524">
    <property type="term" value="F:ATP binding"/>
    <property type="evidence" value="ECO:0007669"/>
    <property type="project" value="UniProtKB-UniRule"/>
</dbReference>
<evidence type="ECO:0000256" key="3">
    <source>
        <dbReference type="ARBA" id="ARBA00022806"/>
    </source>
</evidence>
<dbReference type="PANTHER" id="PTHR11070">
    <property type="entry name" value="UVRD / RECB / PCRA DNA HELICASE FAMILY MEMBER"/>
    <property type="match status" value="1"/>
</dbReference>
<dbReference type="GO" id="GO:0043138">
    <property type="term" value="F:3'-5' DNA helicase activity"/>
    <property type="evidence" value="ECO:0007669"/>
    <property type="project" value="TreeGrafter"/>
</dbReference>
<accession>A0A1K1SSS8</accession>
<dbReference type="GO" id="GO:0000725">
    <property type="term" value="P:recombinational repair"/>
    <property type="evidence" value="ECO:0007669"/>
    <property type="project" value="TreeGrafter"/>
</dbReference>
<feature type="domain" description="UvrD-like helicase ATP-binding" evidence="7">
    <location>
        <begin position="14"/>
        <end position="287"/>
    </location>
</feature>
<dbReference type="OrthoDB" id="9765670at2"/>
<dbReference type="PROSITE" id="PS51198">
    <property type="entry name" value="UVRD_HELICASE_ATP_BIND"/>
    <property type="match status" value="1"/>
</dbReference>
<evidence type="ECO:0000313" key="11">
    <source>
        <dbReference type="Proteomes" id="UP001326715"/>
    </source>
</evidence>
<evidence type="ECO:0000313" key="8">
    <source>
        <dbReference type="EMBL" id="SFW87342.1"/>
    </source>
</evidence>
<protein>
    <recommendedName>
        <fullName evidence="5">DNA 3'-5' helicase II</fullName>
    </recommendedName>
</protein>
<dbReference type="Pfam" id="PF13245">
    <property type="entry name" value="AAA_19"/>
    <property type="match status" value="1"/>
</dbReference>
<dbReference type="InterPro" id="IPR027417">
    <property type="entry name" value="P-loop_NTPase"/>
</dbReference>
<dbReference type="Proteomes" id="UP000183788">
    <property type="component" value="Unassembled WGS sequence"/>
</dbReference>
<dbReference type="AlphaFoldDB" id="A0A1K1SSS8"/>
<evidence type="ECO:0000256" key="5">
    <source>
        <dbReference type="ARBA" id="ARBA00034923"/>
    </source>
</evidence>
<sequence length="637" mass="73476">MSIMENKSNEMDAWVDNAISDYITPGQYKSFFLFAGAGSGKTTTLINVLEYFKITHKDKFLLRRKKIAVITYTNAAVDEITRRLKFDSIFQISTIHSFSWDLIKPFTEDIRKWVRENLNEEIADLEQEQSKSKNPQNKTSIDRARRIEAKTKRLVELNDIVKFTYNPNGDNVHKDSLDHTEVLAMTAYFISNKILMRQLVATKYPILLIDESQDTKKELIDAIFEMQQAMPEHICVGLFGDTMQRIYLDGKENLQNAIPMNWQTPHKTLNHRSHKRIVDLINNIRKNVDNKSQLSREEKDGGTVRLFICNRNSEKFELEKIIVGRMAEITKDQLWNDDKDVPGNSNVKTLILEHHMAARRMGFFDFFEALHEIPRYHTGLLNGSLPGVSIFTKVILPLLHAYRCNDKYELTKILKKNSPLLDSKLLKQSEDQIKNLKICKEAVDALLQLWSERRDPTILDVLENILGSGLFIIPESYYPIIARPKNDDKNIEKNESDKEFVSSNEELLAWENALSQPFSQIERYNDYLSENSKFGTHQGVKGLEFPRVMVIIDDEEARGFLFSYDKLFGAKEMSATDLKNKEAGKDTGIDRTNRLFYVACSRACDGLAIVCYTDNPGAVKKSALTYNWFLESEIEIM</sequence>
<evidence type="ECO:0000313" key="9">
    <source>
        <dbReference type="EMBL" id="WQG88960.1"/>
    </source>
</evidence>
<dbReference type="RefSeq" id="WP_083571880.1">
    <property type="nucleotide sequence ID" value="NZ_CP139972.1"/>
</dbReference>
<evidence type="ECO:0000256" key="6">
    <source>
        <dbReference type="PROSITE-ProRule" id="PRU00560"/>
    </source>
</evidence>
<feature type="binding site" evidence="6">
    <location>
        <begin position="35"/>
        <end position="42"/>
    </location>
    <ligand>
        <name>ATP</name>
        <dbReference type="ChEBI" id="CHEBI:30616"/>
    </ligand>
</feature>
<evidence type="ECO:0000256" key="4">
    <source>
        <dbReference type="ARBA" id="ARBA00022840"/>
    </source>
</evidence>
<keyword evidence="3 6" id="KW-0347">Helicase</keyword>
<dbReference type="InterPro" id="IPR014016">
    <property type="entry name" value="UvrD-like_ATP-bd"/>
</dbReference>